<sequence length="95" mass="10821">MLQSTIRDTFFPKHCINVPDHPIINAHSPPTIQIPNPKEPTTDRRPRILNRTPVRLSSPSASLEDQLYNSSRNTFCVVARTQPRLLTDHKQAVNL</sequence>
<organism evidence="2 3">
    <name type="scientific">Steinernema carpocapsae</name>
    <name type="common">Entomopathogenic nematode</name>
    <dbReference type="NCBI Taxonomy" id="34508"/>
    <lineage>
        <taxon>Eukaryota</taxon>
        <taxon>Metazoa</taxon>
        <taxon>Ecdysozoa</taxon>
        <taxon>Nematoda</taxon>
        <taxon>Chromadorea</taxon>
        <taxon>Rhabditida</taxon>
        <taxon>Tylenchina</taxon>
        <taxon>Panagrolaimomorpha</taxon>
        <taxon>Strongyloidoidea</taxon>
        <taxon>Steinernematidae</taxon>
        <taxon>Steinernema</taxon>
    </lineage>
</organism>
<gene>
    <name evidence="2" type="ORF">L596_027666</name>
</gene>
<dbReference type="AlphaFoldDB" id="A0A4U5LW57"/>
<evidence type="ECO:0000256" key="1">
    <source>
        <dbReference type="SAM" id="MobiDB-lite"/>
    </source>
</evidence>
<reference evidence="2 3" key="2">
    <citation type="journal article" date="2019" name="G3 (Bethesda)">
        <title>Hybrid Assembly of the Genome of the Entomopathogenic Nematode Steinernema carpocapsae Identifies the X-Chromosome.</title>
        <authorList>
            <person name="Serra L."/>
            <person name="Macchietto M."/>
            <person name="Macias-Munoz A."/>
            <person name="McGill C.J."/>
            <person name="Rodriguez I.M."/>
            <person name="Rodriguez B."/>
            <person name="Murad R."/>
            <person name="Mortazavi A."/>
        </authorList>
    </citation>
    <scope>NUCLEOTIDE SEQUENCE [LARGE SCALE GENOMIC DNA]</scope>
    <source>
        <strain evidence="2 3">ALL</strain>
    </source>
</reference>
<dbReference type="EMBL" id="AZBU02000011">
    <property type="protein sequence ID" value="TKR60414.1"/>
    <property type="molecule type" value="Genomic_DNA"/>
</dbReference>
<protein>
    <submittedName>
        <fullName evidence="2">Uncharacterized protein</fullName>
    </submittedName>
</protein>
<keyword evidence="3" id="KW-1185">Reference proteome</keyword>
<dbReference type="Proteomes" id="UP000298663">
    <property type="component" value="Unassembled WGS sequence"/>
</dbReference>
<evidence type="ECO:0000313" key="3">
    <source>
        <dbReference type="Proteomes" id="UP000298663"/>
    </source>
</evidence>
<evidence type="ECO:0000313" key="2">
    <source>
        <dbReference type="EMBL" id="TKR60414.1"/>
    </source>
</evidence>
<name>A0A4U5LW57_STECR</name>
<reference evidence="2 3" key="1">
    <citation type="journal article" date="2015" name="Genome Biol.">
        <title>Comparative genomics of Steinernema reveals deeply conserved gene regulatory networks.</title>
        <authorList>
            <person name="Dillman A.R."/>
            <person name="Macchietto M."/>
            <person name="Porter C.F."/>
            <person name="Rogers A."/>
            <person name="Williams B."/>
            <person name="Antoshechkin I."/>
            <person name="Lee M.M."/>
            <person name="Goodwin Z."/>
            <person name="Lu X."/>
            <person name="Lewis E.E."/>
            <person name="Goodrich-Blair H."/>
            <person name="Stock S.P."/>
            <person name="Adams B.J."/>
            <person name="Sternberg P.W."/>
            <person name="Mortazavi A."/>
        </authorList>
    </citation>
    <scope>NUCLEOTIDE SEQUENCE [LARGE SCALE GENOMIC DNA]</scope>
    <source>
        <strain evidence="2 3">ALL</strain>
    </source>
</reference>
<proteinExistence type="predicted"/>
<comment type="caution">
    <text evidence="2">The sequence shown here is derived from an EMBL/GenBank/DDBJ whole genome shotgun (WGS) entry which is preliminary data.</text>
</comment>
<accession>A0A4U5LW57</accession>
<feature type="region of interest" description="Disordered" evidence="1">
    <location>
        <begin position="22"/>
        <end position="49"/>
    </location>
</feature>